<keyword evidence="3" id="KW-1185">Reference proteome</keyword>
<comment type="caution">
    <text evidence="2">The sequence shown here is derived from an EMBL/GenBank/DDBJ whole genome shotgun (WGS) entry which is preliminary data.</text>
</comment>
<feature type="region of interest" description="Disordered" evidence="1">
    <location>
        <begin position="99"/>
        <end position="129"/>
    </location>
</feature>
<evidence type="ECO:0000313" key="3">
    <source>
        <dbReference type="Proteomes" id="UP001500033"/>
    </source>
</evidence>
<reference evidence="2 3" key="1">
    <citation type="journal article" date="2019" name="Int. J. Syst. Evol. Microbiol.">
        <title>The Global Catalogue of Microorganisms (GCM) 10K type strain sequencing project: providing services to taxonomists for standard genome sequencing and annotation.</title>
        <authorList>
            <consortium name="The Broad Institute Genomics Platform"/>
            <consortium name="The Broad Institute Genome Sequencing Center for Infectious Disease"/>
            <person name="Wu L."/>
            <person name="Ma J."/>
        </authorList>
    </citation>
    <scope>NUCLEOTIDE SEQUENCE [LARGE SCALE GENOMIC DNA]</scope>
    <source>
        <strain evidence="2 3">JCM 11445</strain>
    </source>
</reference>
<evidence type="ECO:0000256" key="1">
    <source>
        <dbReference type="SAM" id="MobiDB-lite"/>
    </source>
</evidence>
<protein>
    <submittedName>
        <fullName evidence="2">Uncharacterized protein</fullName>
    </submittedName>
</protein>
<dbReference type="Proteomes" id="UP001500033">
    <property type="component" value="Unassembled WGS sequence"/>
</dbReference>
<gene>
    <name evidence="2" type="ORF">GCM10009576_022710</name>
</gene>
<name>A0ABN1S5X1_9ACTN</name>
<sequence length="129" mass="14342">MTAPEEERRVQDAMRRHARTRAFAEAEDVISAVLSDPGVQEARERVEAAETELGMELCARLQPFQDRYDQAVAEGDAARLTEVCAGKHGRSGRICVLPDGHETSMEEPHWGRNSEGRPIAWVGSAPDDW</sequence>
<evidence type="ECO:0000313" key="2">
    <source>
        <dbReference type="EMBL" id="GAA0974879.1"/>
    </source>
</evidence>
<feature type="compositionally biased region" description="Basic and acidic residues" evidence="1">
    <location>
        <begin position="99"/>
        <end position="115"/>
    </location>
</feature>
<proteinExistence type="predicted"/>
<organism evidence="2 3">
    <name type="scientific">Streptomyces rhizosphaericus</name>
    <dbReference type="NCBI Taxonomy" id="114699"/>
    <lineage>
        <taxon>Bacteria</taxon>
        <taxon>Bacillati</taxon>
        <taxon>Actinomycetota</taxon>
        <taxon>Actinomycetes</taxon>
        <taxon>Kitasatosporales</taxon>
        <taxon>Streptomycetaceae</taxon>
        <taxon>Streptomyces</taxon>
        <taxon>Streptomyces violaceusniger group</taxon>
    </lineage>
</organism>
<dbReference type="EMBL" id="BAAAIE010000011">
    <property type="protein sequence ID" value="GAA0974879.1"/>
    <property type="molecule type" value="Genomic_DNA"/>
</dbReference>
<accession>A0ABN1S5X1</accession>